<dbReference type="SUPFAM" id="SSF57256">
    <property type="entry name" value="Elafin-like"/>
    <property type="match status" value="1"/>
</dbReference>
<name>A0A091CW37_FUKDA</name>
<dbReference type="FunFam" id="4.10.75.10:FF:000001">
    <property type="entry name" value="Anosmin 1"/>
    <property type="match status" value="1"/>
</dbReference>
<dbReference type="GO" id="GO:0019731">
    <property type="term" value="P:antibacterial humoral response"/>
    <property type="evidence" value="ECO:0007669"/>
    <property type="project" value="TreeGrafter"/>
</dbReference>
<dbReference type="GO" id="GO:0005615">
    <property type="term" value="C:extracellular space"/>
    <property type="evidence" value="ECO:0007669"/>
    <property type="project" value="TreeGrafter"/>
</dbReference>
<feature type="signal peptide" evidence="2">
    <location>
        <begin position="1"/>
        <end position="22"/>
    </location>
</feature>
<feature type="chain" id="PRO_5001872747" evidence="2">
    <location>
        <begin position="23"/>
        <end position="116"/>
    </location>
</feature>
<reference evidence="4 5" key="1">
    <citation type="submission" date="2013-11" db="EMBL/GenBank/DDBJ databases">
        <title>The Damaraland mole rat (Fukomys damarensis) genome and evolution of African mole rats.</title>
        <authorList>
            <person name="Gladyshev V.N."/>
            <person name="Fang X."/>
        </authorList>
    </citation>
    <scope>NUCLEOTIDE SEQUENCE [LARGE SCALE GENOMIC DNA]</scope>
    <source>
        <tissue evidence="4">Liver</tissue>
    </source>
</reference>
<dbReference type="Pfam" id="PF00095">
    <property type="entry name" value="WAP"/>
    <property type="match status" value="1"/>
</dbReference>
<dbReference type="STRING" id="885580.ENSFDAP00000014783"/>
<keyword evidence="1" id="KW-0646">Protease inhibitor</keyword>
<keyword evidence="5" id="KW-1185">Reference proteome</keyword>
<dbReference type="InterPro" id="IPR008197">
    <property type="entry name" value="WAP_dom"/>
</dbReference>
<dbReference type="InterPro" id="IPR050514">
    <property type="entry name" value="WAP_four-disulfide_core"/>
</dbReference>
<dbReference type="CDD" id="cd00199">
    <property type="entry name" value="WAP"/>
    <property type="match status" value="1"/>
</dbReference>
<gene>
    <name evidence="4" type="ORF">H920_16253</name>
</gene>
<dbReference type="AlphaFoldDB" id="A0A091CW37"/>
<dbReference type="PANTHER" id="PTHR19441">
    <property type="entry name" value="WHEY ACDIC PROTEIN WAP"/>
    <property type="match status" value="1"/>
</dbReference>
<evidence type="ECO:0000313" key="5">
    <source>
        <dbReference type="Proteomes" id="UP000028990"/>
    </source>
</evidence>
<dbReference type="PRINTS" id="PR00003">
    <property type="entry name" value="4DISULPHCORE"/>
</dbReference>
<protein>
    <submittedName>
        <fullName evidence="4">Extracellular peptidase inhibitor</fullName>
    </submittedName>
</protein>
<dbReference type="GO" id="GO:0004867">
    <property type="term" value="F:serine-type endopeptidase inhibitor activity"/>
    <property type="evidence" value="ECO:0007669"/>
    <property type="project" value="TreeGrafter"/>
</dbReference>
<dbReference type="GO" id="GO:0045087">
    <property type="term" value="P:innate immune response"/>
    <property type="evidence" value="ECO:0007669"/>
    <property type="project" value="TreeGrafter"/>
</dbReference>
<dbReference type="PROSITE" id="PS51390">
    <property type="entry name" value="WAP"/>
    <property type="match status" value="1"/>
</dbReference>
<evidence type="ECO:0000313" key="4">
    <source>
        <dbReference type="EMBL" id="KFO22358.1"/>
    </source>
</evidence>
<keyword evidence="2" id="KW-0732">Signal</keyword>
<feature type="domain" description="WAP" evidence="3">
    <location>
        <begin position="29"/>
        <end position="76"/>
    </location>
</feature>
<dbReference type="InterPro" id="IPR036645">
    <property type="entry name" value="Elafin-like_sf"/>
</dbReference>
<sequence length="116" mass="12520">MKISTVLVLVAFVAMGMDIAYARLPVHKKQQKPGDCPEVPRGQFGICAEACSGDQSCPGEQKCCRNGCGHVCKSPVFKVSINLSRVVQRAGDLAQWCRHLPHKGKVPSSIPSTKKS</sequence>
<organism evidence="4 5">
    <name type="scientific">Fukomys damarensis</name>
    <name type="common">Damaraland mole rat</name>
    <name type="synonym">Cryptomys damarensis</name>
    <dbReference type="NCBI Taxonomy" id="885580"/>
    <lineage>
        <taxon>Eukaryota</taxon>
        <taxon>Metazoa</taxon>
        <taxon>Chordata</taxon>
        <taxon>Craniata</taxon>
        <taxon>Vertebrata</taxon>
        <taxon>Euteleostomi</taxon>
        <taxon>Mammalia</taxon>
        <taxon>Eutheria</taxon>
        <taxon>Euarchontoglires</taxon>
        <taxon>Glires</taxon>
        <taxon>Rodentia</taxon>
        <taxon>Hystricomorpha</taxon>
        <taxon>Bathyergidae</taxon>
        <taxon>Fukomys</taxon>
    </lineage>
</organism>
<dbReference type="Proteomes" id="UP000028990">
    <property type="component" value="Unassembled WGS sequence"/>
</dbReference>
<proteinExistence type="predicted"/>
<evidence type="ECO:0000256" key="2">
    <source>
        <dbReference type="SAM" id="SignalP"/>
    </source>
</evidence>
<dbReference type="EMBL" id="KN124081">
    <property type="protein sequence ID" value="KFO22358.1"/>
    <property type="molecule type" value="Genomic_DNA"/>
</dbReference>
<evidence type="ECO:0000256" key="1">
    <source>
        <dbReference type="ARBA" id="ARBA00022690"/>
    </source>
</evidence>
<dbReference type="SMART" id="SM00217">
    <property type="entry name" value="WAP"/>
    <property type="match status" value="1"/>
</dbReference>
<dbReference type="Gene3D" id="4.10.75.10">
    <property type="entry name" value="Elafin-like"/>
    <property type="match status" value="1"/>
</dbReference>
<evidence type="ECO:0000259" key="3">
    <source>
        <dbReference type="PROSITE" id="PS51390"/>
    </source>
</evidence>
<accession>A0A091CW37</accession>
<dbReference type="PANTHER" id="PTHR19441:SF91">
    <property type="entry name" value="WAP DOMAIN-CONTAINING PROTEIN"/>
    <property type="match status" value="1"/>
</dbReference>